<name>A0A1I7ZSV6_9BILA</name>
<proteinExistence type="predicted"/>
<accession>A0A1I7ZSV6</accession>
<evidence type="ECO:0000313" key="4">
    <source>
        <dbReference type="WBParaSite" id="L893_g29484.t1"/>
    </source>
</evidence>
<dbReference type="Proteomes" id="UP000095287">
    <property type="component" value="Unplaced"/>
</dbReference>
<reference evidence="4" key="1">
    <citation type="submission" date="2016-11" db="UniProtKB">
        <authorList>
            <consortium name="WormBaseParasite"/>
        </authorList>
    </citation>
    <scope>IDENTIFICATION</scope>
</reference>
<dbReference type="WBParaSite" id="L893_g29484.t1">
    <property type="protein sequence ID" value="L893_g29484.t1"/>
    <property type="gene ID" value="L893_g29484"/>
</dbReference>
<keyword evidence="1" id="KW-0812">Transmembrane</keyword>
<evidence type="ECO:0000256" key="1">
    <source>
        <dbReference type="SAM" id="Phobius"/>
    </source>
</evidence>
<organism evidence="3 4">
    <name type="scientific">Steinernema glaseri</name>
    <dbReference type="NCBI Taxonomy" id="37863"/>
    <lineage>
        <taxon>Eukaryota</taxon>
        <taxon>Metazoa</taxon>
        <taxon>Ecdysozoa</taxon>
        <taxon>Nematoda</taxon>
        <taxon>Chromadorea</taxon>
        <taxon>Rhabditida</taxon>
        <taxon>Tylenchina</taxon>
        <taxon>Panagrolaimomorpha</taxon>
        <taxon>Strongyloidoidea</taxon>
        <taxon>Steinernematidae</taxon>
        <taxon>Steinernema</taxon>
    </lineage>
</organism>
<keyword evidence="3" id="KW-1185">Reference proteome</keyword>
<dbReference type="Gene3D" id="2.60.40.10">
    <property type="entry name" value="Immunoglobulins"/>
    <property type="match status" value="1"/>
</dbReference>
<feature type="chain" id="PRO_5009313862" evidence="2">
    <location>
        <begin position="22"/>
        <end position="512"/>
    </location>
</feature>
<feature type="signal peptide" evidence="2">
    <location>
        <begin position="1"/>
        <end position="21"/>
    </location>
</feature>
<dbReference type="InterPro" id="IPR036116">
    <property type="entry name" value="FN3_sf"/>
</dbReference>
<keyword evidence="1" id="KW-1133">Transmembrane helix</keyword>
<dbReference type="InterPro" id="IPR003961">
    <property type="entry name" value="FN3_dom"/>
</dbReference>
<dbReference type="InterPro" id="IPR013783">
    <property type="entry name" value="Ig-like_fold"/>
</dbReference>
<dbReference type="SUPFAM" id="SSF49265">
    <property type="entry name" value="Fibronectin type III"/>
    <property type="match status" value="1"/>
</dbReference>
<keyword evidence="2" id="KW-0732">Signal</keyword>
<dbReference type="CDD" id="cd00063">
    <property type="entry name" value="FN3"/>
    <property type="match status" value="1"/>
</dbReference>
<evidence type="ECO:0000313" key="3">
    <source>
        <dbReference type="Proteomes" id="UP000095287"/>
    </source>
</evidence>
<keyword evidence="1" id="KW-0472">Membrane</keyword>
<evidence type="ECO:0000256" key="2">
    <source>
        <dbReference type="SAM" id="SignalP"/>
    </source>
</evidence>
<sequence length="512" mass="56697">MFTVHHLVALSAVLYLQPTLGAFTIQPYKQLDYDHYVRLAQCAAKCTEMYGKQTRRSLNDGTSKTVFETHTVDEYKYCERGCQNRRLHFKKHNVRSLAESLERGEQFWNESEVVQKSANSSVIESVLSLCQSVAPVGDEGYGNGIETFVVFKTSKSYEYTPVKYIVQWKHKISKRGYTNENSWITASVESGDLVRVDGLIPGVAYKFRITAVGPKGKLGKVAESEWLNTLPSMEDVAKSGGPMTLRPQYNSEHGVSNLISWPATTGSCHYRAEWSNSTAHLSKQFIVDESRSFLLDHLAFGTEYLVRLTPLSSEDATTVNKDAAVEASFTSIGCNEVFGRGSLECEPEPVSDLNIELGQGGKAKVTWTPSANPEAVLTYQVLYEPLETSPHDCKKNSLTRYVLANATSASIDVDEIIACDYNLTVINYDVNGRAASASMPFYVRPKTRDTTNGFRLSTDSRKLNPIALLVLPGVVLLVLLACCIYAARLRCIHNKHKPGSLINTEVSGPSLV</sequence>
<feature type="transmembrane region" description="Helical" evidence="1">
    <location>
        <begin position="466"/>
        <end position="487"/>
    </location>
</feature>
<dbReference type="AlphaFoldDB" id="A0A1I7ZSV6"/>
<protein>
    <submittedName>
        <fullName evidence="4">Fibronectin type-III domain-containing protein</fullName>
    </submittedName>
</protein>